<evidence type="ECO:0000313" key="9">
    <source>
        <dbReference type="Proteomes" id="UP000694398"/>
    </source>
</evidence>
<dbReference type="PANTHER" id="PTHR31592:SF1">
    <property type="entry name" value="TRANSMEMBRANE PROTEIN 192"/>
    <property type="match status" value="1"/>
</dbReference>
<comment type="subcellular location">
    <subcellularLocation>
        <location evidence="1">Membrane</location>
        <topology evidence="1">Multi-pass membrane protein</topology>
    </subcellularLocation>
</comment>
<dbReference type="OMA" id="HGCYIDK"/>
<evidence type="ECO:0000313" key="8">
    <source>
        <dbReference type="Ensembl" id="ENSCLAP00000021850.1"/>
    </source>
</evidence>
<comment type="similarity">
    <text evidence="2">Belongs to the TMEM192 family.</text>
</comment>
<dbReference type="InterPro" id="IPR029399">
    <property type="entry name" value="TMEM192"/>
</dbReference>
<feature type="transmembrane region" description="Helical" evidence="7">
    <location>
        <begin position="179"/>
        <end position="204"/>
    </location>
</feature>
<gene>
    <name evidence="8" type="primary">TMEM192</name>
</gene>
<evidence type="ECO:0000256" key="6">
    <source>
        <dbReference type="ARBA" id="ARBA00023136"/>
    </source>
</evidence>
<keyword evidence="5 7" id="KW-1133">Transmembrane helix</keyword>
<protein>
    <recommendedName>
        <fullName evidence="3">Transmembrane protein 192</fullName>
    </recommendedName>
</protein>
<accession>A0A8C2W1G7</accession>
<reference evidence="8" key="2">
    <citation type="submission" date="2025-09" db="UniProtKB">
        <authorList>
            <consortium name="Ensembl"/>
        </authorList>
    </citation>
    <scope>IDENTIFICATION</scope>
</reference>
<dbReference type="GO" id="GO:0005770">
    <property type="term" value="C:late endosome"/>
    <property type="evidence" value="ECO:0007669"/>
    <property type="project" value="Ensembl"/>
</dbReference>
<dbReference type="Pfam" id="PF14802">
    <property type="entry name" value="TMEM192"/>
    <property type="match status" value="1"/>
</dbReference>
<dbReference type="GO" id="GO:0042803">
    <property type="term" value="F:protein homodimerization activity"/>
    <property type="evidence" value="ECO:0007669"/>
    <property type="project" value="Ensembl"/>
</dbReference>
<dbReference type="AlphaFoldDB" id="A0A8C2W1G7"/>
<dbReference type="PANTHER" id="PTHR31592">
    <property type="entry name" value="TRANSMEMBRANE PROTEIN 192"/>
    <property type="match status" value="1"/>
</dbReference>
<dbReference type="GO" id="GO:0048471">
    <property type="term" value="C:perinuclear region of cytoplasm"/>
    <property type="evidence" value="ECO:0007669"/>
    <property type="project" value="Ensembl"/>
</dbReference>
<evidence type="ECO:0000256" key="1">
    <source>
        <dbReference type="ARBA" id="ARBA00004141"/>
    </source>
</evidence>
<evidence type="ECO:0000256" key="5">
    <source>
        <dbReference type="ARBA" id="ARBA00022989"/>
    </source>
</evidence>
<dbReference type="GeneTree" id="ENSGT00390000013749"/>
<organism evidence="8 9">
    <name type="scientific">Chinchilla lanigera</name>
    <name type="common">Long-tailed chinchilla</name>
    <name type="synonym">Chinchilla villidera</name>
    <dbReference type="NCBI Taxonomy" id="34839"/>
    <lineage>
        <taxon>Eukaryota</taxon>
        <taxon>Metazoa</taxon>
        <taxon>Chordata</taxon>
        <taxon>Craniata</taxon>
        <taxon>Vertebrata</taxon>
        <taxon>Euteleostomi</taxon>
        <taxon>Mammalia</taxon>
        <taxon>Eutheria</taxon>
        <taxon>Euarchontoglires</taxon>
        <taxon>Glires</taxon>
        <taxon>Rodentia</taxon>
        <taxon>Hystricomorpha</taxon>
        <taxon>Chinchillidae</taxon>
        <taxon>Chinchilla</taxon>
    </lineage>
</organism>
<feature type="transmembrane region" description="Helical" evidence="7">
    <location>
        <begin position="60"/>
        <end position="82"/>
    </location>
</feature>
<keyword evidence="9" id="KW-1185">Reference proteome</keyword>
<sequence length="279" mass="30564">CVPSGDGASLWVGVRHPPGVRGSLDLVQSTEEDPLLDARLPAQHSLQAHFTPRFQPLPTALTAVLLLLVHVAFVVLAFLTGVLCSYPDPEDDRCPGNYTSPLKVQSVIVLGKVALWLLHLLLERYLQHHHSRARGRGYGRIDRATRPLKTLALLTHSAGNAALLLVLGAQHSFPGHGRLYLALILAVLGLELLGCVIWLLLYAVRIRKFNRAQPQPDVLEEEEIYAHPNGIASETGFRTAGSLEEVVEKQADAIAYLRRHNALLSRRLLALTGSQPGRS</sequence>
<keyword evidence="4 7" id="KW-0812">Transmembrane</keyword>
<dbReference type="Ensembl" id="ENSCLAT00000022054.1">
    <property type="protein sequence ID" value="ENSCLAP00000021850.1"/>
    <property type="gene ID" value="ENSCLAG00000014967.1"/>
</dbReference>
<evidence type="ECO:0000256" key="4">
    <source>
        <dbReference type="ARBA" id="ARBA00022692"/>
    </source>
</evidence>
<evidence type="ECO:0000256" key="2">
    <source>
        <dbReference type="ARBA" id="ARBA00006314"/>
    </source>
</evidence>
<dbReference type="Proteomes" id="UP000694398">
    <property type="component" value="Unassembled WGS sequence"/>
</dbReference>
<proteinExistence type="inferred from homology"/>
<name>A0A8C2W1G7_CHILA</name>
<dbReference type="GO" id="GO:0005654">
    <property type="term" value="C:nucleoplasm"/>
    <property type="evidence" value="ECO:0007669"/>
    <property type="project" value="Ensembl"/>
</dbReference>
<evidence type="ECO:0000256" key="3">
    <source>
        <dbReference type="ARBA" id="ARBA00014635"/>
    </source>
</evidence>
<evidence type="ECO:0000256" key="7">
    <source>
        <dbReference type="SAM" id="Phobius"/>
    </source>
</evidence>
<dbReference type="GO" id="GO:0005765">
    <property type="term" value="C:lysosomal membrane"/>
    <property type="evidence" value="ECO:0007669"/>
    <property type="project" value="Ensembl"/>
</dbReference>
<feature type="transmembrane region" description="Helical" evidence="7">
    <location>
        <begin position="150"/>
        <end position="173"/>
    </location>
</feature>
<feature type="transmembrane region" description="Helical" evidence="7">
    <location>
        <begin position="102"/>
        <end position="122"/>
    </location>
</feature>
<reference evidence="8" key="1">
    <citation type="submission" date="2025-08" db="UniProtKB">
        <authorList>
            <consortium name="Ensembl"/>
        </authorList>
    </citation>
    <scope>IDENTIFICATION</scope>
</reference>
<keyword evidence="6 7" id="KW-0472">Membrane</keyword>